<dbReference type="PANTHER" id="PTHR30069">
    <property type="entry name" value="TONB-DEPENDENT OUTER MEMBRANE RECEPTOR"/>
    <property type="match status" value="1"/>
</dbReference>
<keyword evidence="5 12" id="KW-0812">Transmembrane</keyword>
<protein>
    <submittedName>
        <fullName evidence="17">Iron complex outermembrane receptor protein</fullName>
    </submittedName>
</protein>
<keyword evidence="11 12" id="KW-0998">Cell outer membrane</keyword>
<evidence type="ECO:0000256" key="4">
    <source>
        <dbReference type="ARBA" id="ARBA00022452"/>
    </source>
</evidence>
<keyword evidence="3 12" id="KW-0813">Transport</keyword>
<comment type="subcellular location">
    <subcellularLocation>
        <location evidence="1 12">Cell outer membrane</location>
        <topology evidence="1 12">Multi-pass membrane protein</topology>
    </subcellularLocation>
</comment>
<accession>A0ABU2A8K5</accession>
<comment type="similarity">
    <text evidence="2 12 13">Belongs to the TonB-dependent receptor family.</text>
</comment>
<keyword evidence="4 12" id="KW-1134">Transmembrane beta strand</keyword>
<dbReference type="InterPro" id="IPR000531">
    <property type="entry name" value="Beta-barrel_TonB"/>
</dbReference>
<dbReference type="Gene3D" id="2.40.170.20">
    <property type="entry name" value="TonB-dependent receptor, beta-barrel domain"/>
    <property type="match status" value="1"/>
</dbReference>
<evidence type="ECO:0000256" key="12">
    <source>
        <dbReference type="PROSITE-ProRule" id="PRU01360"/>
    </source>
</evidence>
<dbReference type="InterPro" id="IPR036942">
    <property type="entry name" value="Beta-barrel_TonB_sf"/>
</dbReference>
<feature type="domain" description="TonB-dependent receptor-like beta-barrel" evidence="15">
    <location>
        <begin position="304"/>
        <end position="727"/>
    </location>
</feature>
<organism evidence="17 18">
    <name type="scientific">Roseateles asaccharophilus</name>
    <dbReference type="NCBI Taxonomy" id="582607"/>
    <lineage>
        <taxon>Bacteria</taxon>
        <taxon>Pseudomonadati</taxon>
        <taxon>Pseudomonadota</taxon>
        <taxon>Betaproteobacteria</taxon>
        <taxon>Burkholderiales</taxon>
        <taxon>Sphaerotilaceae</taxon>
        <taxon>Roseateles</taxon>
    </lineage>
</organism>
<dbReference type="InterPro" id="IPR039426">
    <property type="entry name" value="TonB-dep_rcpt-like"/>
</dbReference>
<evidence type="ECO:0000256" key="9">
    <source>
        <dbReference type="ARBA" id="ARBA00023136"/>
    </source>
</evidence>
<evidence type="ECO:0000256" key="3">
    <source>
        <dbReference type="ARBA" id="ARBA00022448"/>
    </source>
</evidence>
<keyword evidence="7" id="KW-0406">Ion transport</keyword>
<evidence type="ECO:0000256" key="8">
    <source>
        <dbReference type="ARBA" id="ARBA00023077"/>
    </source>
</evidence>
<comment type="caution">
    <text evidence="17">The sequence shown here is derived from an EMBL/GenBank/DDBJ whole genome shotgun (WGS) entry which is preliminary data.</text>
</comment>
<sequence>MKLHPFALAALAAMAPAVAQEDSPRTALGLVTVQGGTATSLPTVIPTTLEGLTAADIARSINATDAEDALKYLPSLLVRKRYPGDYNHAVLSTRASGTGNSARALVFVDGIPLANLLGNGASFTPRWGLVAPEDIARVDVLYGPFSAAYSGNSVGAVVDYQTRRPQRFEAHAEAGLYEQRWRYGSDDARYQGRHASASLADRAGDWSWSLGLSRHDNEGQPLTFPTRAVATTAPAANAVPVTGAVAGQDRFGQPWWLLGSATQMHTVQDQARLRLAWQATPELRAQLLGGLWRNTANATSQSWLRDAAGQPVFSGPISIAGRGYTLAANEFGLTRDEAEHRLLGATLKRTVADGLNWELAASHFDYAKDRSAQPLARTGGPGRVTRLDGSGWTTLAAKASAGGWEGGVQREHHVWRQRVDNASEWRTDGTLTPFTAFNGETTLTSAFAQRVMELRTDLRAVLGLRHESWRADHGSKTASTGQTVGYAARLETELSPKAALGWAASDALDLRVSIGRAVRWPTVGELFQGGVSSTGAYVEGDPVTNPGLKAERGWTRELSALWHAEAAELRATVFHENTHDALYSQSTVINGRSVSSVQNIGRIETLGLELAGRGEMAKAWRWQASLTYADSTIQENAGFVAAPGDTVGKQQPRVPRWRASALISYAITQALDASFGARYGSSQYGNLNNADFNGMAYQGFSRYLTADVKLNWRITRQWSASLGVDNINDAEYWNFHPYPGRTVLANVRFDL</sequence>
<keyword evidence="10 17" id="KW-0675">Receptor</keyword>
<evidence type="ECO:0000256" key="2">
    <source>
        <dbReference type="ARBA" id="ARBA00009810"/>
    </source>
</evidence>
<evidence type="ECO:0000259" key="16">
    <source>
        <dbReference type="Pfam" id="PF07715"/>
    </source>
</evidence>
<dbReference type="Pfam" id="PF00593">
    <property type="entry name" value="TonB_dep_Rec_b-barrel"/>
    <property type="match status" value="1"/>
</dbReference>
<dbReference type="InterPro" id="IPR012910">
    <property type="entry name" value="Plug_dom"/>
</dbReference>
<dbReference type="Proteomes" id="UP001180825">
    <property type="component" value="Unassembled WGS sequence"/>
</dbReference>
<dbReference type="PROSITE" id="PS52016">
    <property type="entry name" value="TONB_DEPENDENT_REC_3"/>
    <property type="match status" value="1"/>
</dbReference>
<dbReference type="PANTHER" id="PTHR30069:SF53">
    <property type="entry name" value="COLICIN I RECEPTOR-RELATED"/>
    <property type="match status" value="1"/>
</dbReference>
<evidence type="ECO:0000259" key="15">
    <source>
        <dbReference type="Pfam" id="PF00593"/>
    </source>
</evidence>
<evidence type="ECO:0000256" key="6">
    <source>
        <dbReference type="ARBA" id="ARBA00022729"/>
    </source>
</evidence>
<evidence type="ECO:0000313" key="18">
    <source>
        <dbReference type="Proteomes" id="UP001180825"/>
    </source>
</evidence>
<keyword evidence="9 12" id="KW-0472">Membrane</keyword>
<feature type="chain" id="PRO_5045924528" evidence="14">
    <location>
        <begin position="20"/>
        <end position="751"/>
    </location>
</feature>
<keyword evidence="8 13" id="KW-0798">TonB box</keyword>
<dbReference type="RefSeq" id="WP_310329278.1">
    <property type="nucleotide sequence ID" value="NZ_JAVDXV010000005.1"/>
</dbReference>
<evidence type="ECO:0000256" key="11">
    <source>
        <dbReference type="ARBA" id="ARBA00023237"/>
    </source>
</evidence>
<evidence type="ECO:0000256" key="10">
    <source>
        <dbReference type="ARBA" id="ARBA00023170"/>
    </source>
</evidence>
<evidence type="ECO:0000256" key="1">
    <source>
        <dbReference type="ARBA" id="ARBA00004571"/>
    </source>
</evidence>
<keyword evidence="18" id="KW-1185">Reference proteome</keyword>
<feature type="domain" description="TonB-dependent receptor plug" evidence="16">
    <location>
        <begin position="46"/>
        <end position="157"/>
    </location>
</feature>
<dbReference type="SUPFAM" id="SSF56935">
    <property type="entry name" value="Porins"/>
    <property type="match status" value="1"/>
</dbReference>
<feature type="signal peptide" evidence="14">
    <location>
        <begin position="1"/>
        <end position="19"/>
    </location>
</feature>
<evidence type="ECO:0000256" key="13">
    <source>
        <dbReference type="RuleBase" id="RU003357"/>
    </source>
</evidence>
<proteinExistence type="inferred from homology"/>
<evidence type="ECO:0000313" key="17">
    <source>
        <dbReference type="EMBL" id="MDR7333533.1"/>
    </source>
</evidence>
<evidence type="ECO:0000256" key="5">
    <source>
        <dbReference type="ARBA" id="ARBA00022692"/>
    </source>
</evidence>
<evidence type="ECO:0000256" key="14">
    <source>
        <dbReference type="SAM" id="SignalP"/>
    </source>
</evidence>
<dbReference type="InterPro" id="IPR037066">
    <property type="entry name" value="Plug_dom_sf"/>
</dbReference>
<reference evidence="17 18" key="1">
    <citation type="submission" date="2023-07" db="EMBL/GenBank/DDBJ databases">
        <title>Sorghum-associated microbial communities from plants grown in Nebraska, USA.</title>
        <authorList>
            <person name="Schachtman D."/>
        </authorList>
    </citation>
    <scope>NUCLEOTIDE SEQUENCE [LARGE SCALE GENOMIC DNA]</scope>
    <source>
        <strain evidence="17 18">BE316</strain>
    </source>
</reference>
<dbReference type="Gene3D" id="2.170.130.10">
    <property type="entry name" value="TonB-dependent receptor, plug domain"/>
    <property type="match status" value="1"/>
</dbReference>
<gene>
    <name evidence="17" type="ORF">J2X21_002675</name>
</gene>
<keyword evidence="6 14" id="KW-0732">Signal</keyword>
<dbReference type="EMBL" id="JAVDXV010000005">
    <property type="protein sequence ID" value="MDR7333533.1"/>
    <property type="molecule type" value="Genomic_DNA"/>
</dbReference>
<evidence type="ECO:0000256" key="7">
    <source>
        <dbReference type="ARBA" id="ARBA00023065"/>
    </source>
</evidence>
<name>A0ABU2A8K5_9BURK</name>
<dbReference type="Pfam" id="PF07715">
    <property type="entry name" value="Plug"/>
    <property type="match status" value="1"/>
</dbReference>